<sequence length="330" mass="34759">MTNSVLALGIFTGRILKVDPLTGVVEILTVRTGARPDGIVVVGDTIYWTTMGEPLARSELGTGEAAEDYSRHNGGLHALAVDGRADCTPRDIVATGVITTGKQLTSDGTWLYWGDREGCRVTRARLDGSDLTDLVVNDRSRGILDQCVGVAVDTTAGYLYWSVKGPAKGGQGRILRAPLALAPGESPKQRSDIEVLWDGLPEPIDLELWDGYLYWTDRGAPPAGNTLNRAPIPASGCRSTPPEILADGFCEAIGLAIDHAAGWIHVSDLAGTLRHVPLPGGPAAGKEPRTHSLGEALTGLAVLGHAPLNVEDPDRTGSSCGAPVDLKILK</sequence>
<comment type="caution">
    <text evidence="1">The sequence shown here is derived from an EMBL/GenBank/DDBJ whole genome shotgun (WGS) entry which is preliminary data.</text>
</comment>
<proteinExistence type="predicted"/>
<reference evidence="1" key="1">
    <citation type="submission" date="2024-01" db="EMBL/GenBank/DDBJ databases">
        <title>First draft genome sequence data of TA4-1, the type strain of Gram-positive actinobacterium Streptomyces chiangmaiensis.</title>
        <authorList>
            <person name="Yasawong M."/>
            <person name="Nantapong N."/>
        </authorList>
    </citation>
    <scope>NUCLEOTIDE SEQUENCE</scope>
    <source>
        <strain evidence="1">TA4-1</strain>
    </source>
</reference>
<dbReference type="EMBL" id="JAYWVC010000221">
    <property type="protein sequence ID" value="MED7827312.1"/>
    <property type="molecule type" value="Genomic_DNA"/>
</dbReference>
<evidence type="ECO:0000313" key="2">
    <source>
        <dbReference type="Proteomes" id="UP001333996"/>
    </source>
</evidence>
<gene>
    <name evidence="1" type="ORF">VXC91_36755</name>
</gene>
<name>A0ABU7FT85_9ACTN</name>
<accession>A0ABU7FT85</accession>
<dbReference type="Proteomes" id="UP001333996">
    <property type="component" value="Unassembled WGS sequence"/>
</dbReference>
<dbReference type="InterPro" id="IPR011042">
    <property type="entry name" value="6-blade_b-propeller_TolB-like"/>
</dbReference>
<dbReference type="SUPFAM" id="SSF63825">
    <property type="entry name" value="YWTD domain"/>
    <property type="match status" value="1"/>
</dbReference>
<protein>
    <submittedName>
        <fullName evidence="1">Uncharacterized protein</fullName>
    </submittedName>
</protein>
<dbReference type="InterPro" id="IPR050778">
    <property type="entry name" value="Cueball_EGF_LRP_Nidogen"/>
</dbReference>
<dbReference type="Gene3D" id="2.120.10.30">
    <property type="entry name" value="TolB, C-terminal domain"/>
    <property type="match status" value="1"/>
</dbReference>
<dbReference type="PANTHER" id="PTHR46513">
    <property type="entry name" value="VITELLOGENIN RECEPTOR-LIKE PROTEIN-RELATED-RELATED"/>
    <property type="match status" value="1"/>
</dbReference>
<organism evidence="1 2">
    <name type="scientific">Streptomyces chiangmaiensis</name>
    <dbReference type="NCBI Taxonomy" id="766497"/>
    <lineage>
        <taxon>Bacteria</taxon>
        <taxon>Bacillati</taxon>
        <taxon>Actinomycetota</taxon>
        <taxon>Actinomycetes</taxon>
        <taxon>Kitasatosporales</taxon>
        <taxon>Streptomycetaceae</taxon>
        <taxon>Streptomyces</taxon>
    </lineage>
</organism>
<keyword evidence="2" id="KW-1185">Reference proteome</keyword>
<dbReference type="PANTHER" id="PTHR46513:SF13">
    <property type="entry name" value="EGF-LIKE DOMAIN-CONTAINING PROTEIN"/>
    <property type="match status" value="1"/>
</dbReference>
<dbReference type="RefSeq" id="WP_329511695.1">
    <property type="nucleotide sequence ID" value="NZ_BAAAYZ010000078.1"/>
</dbReference>
<evidence type="ECO:0000313" key="1">
    <source>
        <dbReference type="EMBL" id="MED7827312.1"/>
    </source>
</evidence>